<protein>
    <submittedName>
        <fullName evidence="1">Uncharacterized protein</fullName>
    </submittedName>
</protein>
<gene>
    <name evidence="1" type="ORF">CGGC5_13296</name>
</gene>
<proteinExistence type="predicted"/>
<evidence type="ECO:0000313" key="1">
    <source>
        <dbReference type="EMBL" id="ELA25566.1"/>
    </source>
</evidence>
<dbReference type="HOGENOM" id="CLU_1562777_0_0_1"/>
<name>L2FHN3_COLFN</name>
<organism evidence="1">
    <name type="scientific">Colletotrichum fructicola (strain Nara gc5)</name>
    <name type="common">Anthracnose fungus</name>
    <name type="synonym">Colletotrichum gloeosporioides (strain Nara gc5)</name>
    <dbReference type="NCBI Taxonomy" id="1213859"/>
    <lineage>
        <taxon>Eukaryota</taxon>
        <taxon>Fungi</taxon>
        <taxon>Dikarya</taxon>
        <taxon>Ascomycota</taxon>
        <taxon>Pezizomycotina</taxon>
        <taxon>Sordariomycetes</taxon>
        <taxon>Hypocreomycetidae</taxon>
        <taxon>Glomerellales</taxon>
        <taxon>Glomerellaceae</taxon>
        <taxon>Colletotrichum</taxon>
        <taxon>Colletotrichum gloeosporioides species complex</taxon>
    </lineage>
</organism>
<sequence length="171" mass="19045">MVWVLDVSPRRRPLAKYHSAYRNVSAALRNFKITSECLLFAVLDDAALRRNGYGLLFVSTTGERIERFLVFASWLYQAGDTLRRCAHHPLLQLRNADRAEAMASPARSQDLISGGINKEIPVPRTSMVNGPGGDIMTVGTQRKQQNKVKGGRAGWWSGQTLGGPAFEIERF</sequence>
<reference evidence="1" key="1">
    <citation type="submission" date="2012-08" db="EMBL/GenBank/DDBJ databases">
        <title>Genome analysis of Colletotrichum orbiculare and Colletotrichum fructicola.</title>
        <authorList>
            <person name="Gan P.H.P."/>
            <person name="Ikeda K."/>
            <person name="Irieda H."/>
            <person name="Narusaka M."/>
            <person name="O'Connell R.J."/>
            <person name="Narusaka Y."/>
            <person name="Takano Y."/>
            <person name="Kubo Y."/>
            <person name="Shirasu K."/>
        </authorList>
    </citation>
    <scope>NUCLEOTIDE SEQUENCE</scope>
    <source>
        <strain evidence="1">Nara gc5</strain>
    </source>
</reference>
<dbReference type="AlphaFoldDB" id="L2FHN3"/>
<dbReference type="EMBL" id="KB021135">
    <property type="protein sequence ID" value="ELA25566.1"/>
    <property type="molecule type" value="Genomic_DNA"/>
</dbReference>
<accession>L2FHN3</accession>